<dbReference type="EMBL" id="JBHTJA010000005">
    <property type="protein sequence ID" value="MFD0899800.1"/>
    <property type="molecule type" value="Genomic_DNA"/>
</dbReference>
<evidence type="ECO:0000313" key="1">
    <source>
        <dbReference type="EMBL" id="MFD0899800.1"/>
    </source>
</evidence>
<name>A0ABW3EJA3_9ACTN</name>
<evidence type="ECO:0000313" key="2">
    <source>
        <dbReference type="Proteomes" id="UP001596972"/>
    </source>
</evidence>
<sequence length="465" mass="49843">MADPGEELQKSLTKSIRALSGHHRLIVVEAAADGINAYRISRDANGVPGGRFWHRTWEDLSDDGAPAKDAVVRAARLDPDAATLLACTFPDGAEPAQAIAWLQAAAPDAQTHTAPGAAIGRMLRAAIDDEPLARLYELVTLVADPAGRLRFTGRVLFPVGSRRHDTVPLDLRFHPTDERGAALAVVSWSDRRFRLVSVQRAHVPPGRYELIAELERPGRVRFHGLPDEPVPDDRTWEELVAAVPDRLPPTPPDVHLVCAIETAGPPERVAARLDRAAQFLRAAAAGGGAGLAVSLVAYGPHAFVRRPPPAVKVLADRRSPEDVQVVLDALRERDPGDVGYPRAAAVECALAEAERLLTAADPARPALLVIGDRPPHPAAVSPSEVLPCPTAADWEGTLRGLRRRSGFACGAVTDRPARRADPFWTRLAGDGLAGQDAVDVPRLGARLGLGPAEPRRVPFPFDETT</sequence>
<dbReference type="RefSeq" id="WP_378296692.1">
    <property type="nucleotide sequence ID" value="NZ_JBHTJA010000005.1"/>
</dbReference>
<organism evidence="1 2">
    <name type="scientific">Actinomadura sediminis</name>
    <dbReference type="NCBI Taxonomy" id="1038904"/>
    <lineage>
        <taxon>Bacteria</taxon>
        <taxon>Bacillati</taxon>
        <taxon>Actinomycetota</taxon>
        <taxon>Actinomycetes</taxon>
        <taxon>Streptosporangiales</taxon>
        <taxon>Thermomonosporaceae</taxon>
        <taxon>Actinomadura</taxon>
    </lineage>
</organism>
<evidence type="ECO:0008006" key="3">
    <source>
        <dbReference type="Google" id="ProtNLM"/>
    </source>
</evidence>
<dbReference type="Proteomes" id="UP001596972">
    <property type="component" value="Unassembled WGS sequence"/>
</dbReference>
<gene>
    <name evidence="1" type="ORF">ACFQ11_05315</name>
</gene>
<comment type="caution">
    <text evidence="1">The sequence shown here is derived from an EMBL/GenBank/DDBJ whole genome shotgun (WGS) entry which is preliminary data.</text>
</comment>
<proteinExistence type="predicted"/>
<keyword evidence="2" id="KW-1185">Reference proteome</keyword>
<reference evidence="2" key="1">
    <citation type="journal article" date="2019" name="Int. J. Syst. Evol. Microbiol.">
        <title>The Global Catalogue of Microorganisms (GCM) 10K type strain sequencing project: providing services to taxonomists for standard genome sequencing and annotation.</title>
        <authorList>
            <consortium name="The Broad Institute Genomics Platform"/>
            <consortium name="The Broad Institute Genome Sequencing Center for Infectious Disease"/>
            <person name="Wu L."/>
            <person name="Ma J."/>
        </authorList>
    </citation>
    <scope>NUCLEOTIDE SEQUENCE [LARGE SCALE GENOMIC DNA]</scope>
    <source>
        <strain evidence="2">JCM 31202</strain>
    </source>
</reference>
<accession>A0ABW3EJA3</accession>
<protein>
    <recommendedName>
        <fullName evidence="3">VWFA domain-containing protein</fullName>
    </recommendedName>
</protein>